<evidence type="ECO:0000256" key="1">
    <source>
        <dbReference type="SAM" id="SignalP"/>
    </source>
</evidence>
<keyword evidence="3" id="KW-1185">Reference proteome</keyword>
<dbReference type="GeneID" id="19945709"/>
<reference evidence="2 3" key="1">
    <citation type="submission" date="2012-04" db="EMBL/GenBank/DDBJ databases">
        <title>The Genome Sequence of Saprolegnia declina VS20.</title>
        <authorList>
            <consortium name="The Broad Institute Genome Sequencing Platform"/>
            <person name="Russ C."/>
            <person name="Nusbaum C."/>
            <person name="Tyler B."/>
            <person name="van West P."/>
            <person name="Dieguez-Uribeondo J."/>
            <person name="de Bruijn I."/>
            <person name="Tripathy S."/>
            <person name="Jiang R."/>
            <person name="Young S.K."/>
            <person name="Zeng Q."/>
            <person name="Gargeya S."/>
            <person name="Fitzgerald M."/>
            <person name="Haas B."/>
            <person name="Abouelleil A."/>
            <person name="Alvarado L."/>
            <person name="Arachchi H.M."/>
            <person name="Berlin A."/>
            <person name="Chapman S.B."/>
            <person name="Goldberg J."/>
            <person name="Griggs A."/>
            <person name="Gujja S."/>
            <person name="Hansen M."/>
            <person name="Howarth C."/>
            <person name="Imamovic A."/>
            <person name="Larimer J."/>
            <person name="McCowen C."/>
            <person name="Montmayeur A."/>
            <person name="Murphy C."/>
            <person name="Neiman D."/>
            <person name="Pearson M."/>
            <person name="Priest M."/>
            <person name="Roberts A."/>
            <person name="Saif S."/>
            <person name="Shea T."/>
            <person name="Sisk P."/>
            <person name="Sykes S."/>
            <person name="Wortman J."/>
            <person name="Nusbaum C."/>
            <person name="Birren B."/>
        </authorList>
    </citation>
    <scope>NUCLEOTIDE SEQUENCE [LARGE SCALE GENOMIC DNA]</scope>
    <source>
        <strain evidence="2 3">VS20</strain>
    </source>
</reference>
<dbReference type="VEuPathDB" id="FungiDB:SDRG_04982"/>
<sequence>MVSAKAIFLGITLLAMAREAQAQAQDGTETIAVYGSDDFDSYAYGYPTEAPPQAYAHPEVYDAKAYALPQTYDEKAYAHPDAYVHHQDDKAFANDRYVDSVPHFYNGSAFHSHSRYDNGNAVTNDN</sequence>
<feature type="chain" id="PRO_5004571749" evidence="1">
    <location>
        <begin position="23"/>
        <end position="126"/>
    </location>
</feature>
<protein>
    <submittedName>
        <fullName evidence="2">Uncharacterized protein</fullName>
    </submittedName>
</protein>
<dbReference type="Proteomes" id="UP000030762">
    <property type="component" value="Unassembled WGS sequence"/>
</dbReference>
<evidence type="ECO:0000313" key="3">
    <source>
        <dbReference type="Proteomes" id="UP000030762"/>
    </source>
</evidence>
<dbReference type="AlphaFoldDB" id="T0RXJ9"/>
<feature type="signal peptide" evidence="1">
    <location>
        <begin position="1"/>
        <end position="22"/>
    </location>
</feature>
<evidence type="ECO:0000313" key="2">
    <source>
        <dbReference type="EMBL" id="EQC37378.1"/>
    </source>
</evidence>
<proteinExistence type="predicted"/>
<organism evidence="2 3">
    <name type="scientific">Saprolegnia diclina (strain VS20)</name>
    <dbReference type="NCBI Taxonomy" id="1156394"/>
    <lineage>
        <taxon>Eukaryota</taxon>
        <taxon>Sar</taxon>
        <taxon>Stramenopiles</taxon>
        <taxon>Oomycota</taxon>
        <taxon>Saprolegniomycetes</taxon>
        <taxon>Saprolegniales</taxon>
        <taxon>Saprolegniaceae</taxon>
        <taxon>Saprolegnia</taxon>
    </lineage>
</organism>
<dbReference type="OrthoDB" id="10620478at2759"/>
<name>T0RXJ9_SAPDV</name>
<dbReference type="EMBL" id="JH767144">
    <property type="protein sequence ID" value="EQC37378.1"/>
    <property type="molecule type" value="Genomic_DNA"/>
</dbReference>
<dbReference type="InParanoid" id="T0RXJ9"/>
<keyword evidence="1" id="KW-0732">Signal</keyword>
<gene>
    <name evidence="2" type="ORF">SDRG_04982</name>
</gene>
<accession>T0RXJ9</accession>
<dbReference type="RefSeq" id="XP_008608898.1">
    <property type="nucleotide sequence ID" value="XM_008610676.1"/>
</dbReference>